<gene>
    <name evidence="2" type="ORF">ACFQ3Q_00645</name>
</gene>
<dbReference type="PANTHER" id="PTHR12905">
    <property type="entry name" value="METALLOPHOSPHOESTERASE"/>
    <property type="match status" value="1"/>
</dbReference>
<dbReference type="Pfam" id="PF00149">
    <property type="entry name" value="Metallophos"/>
    <property type="match status" value="1"/>
</dbReference>
<reference evidence="3" key="1">
    <citation type="journal article" date="2019" name="Int. J. Syst. Evol. Microbiol.">
        <title>The Global Catalogue of Microorganisms (GCM) 10K type strain sequencing project: providing services to taxonomists for standard genome sequencing and annotation.</title>
        <authorList>
            <consortium name="The Broad Institute Genomics Platform"/>
            <consortium name="The Broad Institute Genome Sequencing Center for Infectious Disease"/>
            <person name="Wu L."/>
            <person name="Ma J."/>
        </authorList>
    </citation>
    <scope>NUCLEOTIDE SEQUENCE [LARGE SCALE GENOMIC DNA]</scope>
    <source>
        <strain evidence="3">CCUG 64793</strain>
    </source>
</reference>
<dbReference type="RefSeq" id="WP_380741923.1">
    <property type="nucleotide sequence ID" value="NZ_JBHTLI010000001.1"/>
</dbReference>
<keyword evidence="3" id="KW-1185">Reference proteome</keyword>
<organism evidence="2 3">
    <name type="scientific">Salegentibacter chungangensis</name>
    <dbReference type="NCBI Taxonomy" id="1335724"/>
    <lineage>
        <taxon>Bacteria</taxon>
        <taxon>Pseudomonadati</taxon>
        <taxon>Bacteroidota</taxon>
        <taxon>Flavobacteriia</taxon>
        <taxon>Flavobacteriales</taxon>
        <taxon>Flavobacteriaceae</taxon>
        <taxon>Salegentibacter</taxon>
    </lineage>
</organism>
<dbReference type="EMBL" id="JBHTLI010000001">
    <property type="protein sequence ID" value="MFD1094244.1"/>
    <property type="molecule type" value="Genomic_DNA"/>
</dbReference>
<evidence type="ECO:0000313" key="3">
    <source>
        <dbReference type="Proteomes" id="UP001597131"/>
    </source>
</evidence>
<dbReference type="Gene3D" id="3.60.21.10">
    <property type="match status" value="1"/>
</dbReference>
<sequence>MKLICIADTHNKHQHLDLPAGDVLIHAGDFTESGTRGECLEFLKWFSGQPHTHKILIAGNHDFYFEKLNAQELNEILPSNIHYLNDSGITIDEVSFWGSPITPGSGRWAFNRDRGDAISKHWQRIPKDTQVLITHTPPYGIMDRIKSDTSVGCSDLLKKVKSVQPKIHIFGHIHENYGLEKKSDIRYLNCSVLNETYTFFRPPSQVEV</sequence>
<feature type="domain" description="Calcineurin-like phosphoesterase" evidence="1">
    <location>
        <begin position="1"/>
        <end position="175"/>
    </location>
</feature>
<dbReference type="Proteomes" id="UP001597131">
    <property type="component" value="Unassembled WGS sequence"/>
</dbReference>
<evidence type="ECO:0000259" key="1">
    <source>
        <dbReference type="Pfam" id="PF00149"/>
    </source>
</evidence>
<dbReference type="InterPro" id="IPR004843">
    <property type="entry name" value="Calcineurin-like_PHP"/>
</dbReference>
<name>A0ABW3NML4_9FLAO</name>
<dbReference type="SUPFAM" id="SSF56300">
    <property type="entry name" value="Metallo-dependent phosphatases"/>
    <property type="match status" value="1"/>
</dbReference>
<dbReference type="InterPro" id="IPR029052">
    <property type="entry name" value="Metallo-depent_PP-like"/>
</dbReference>
<comment type="caution">
    <text evidence="2">The sequence shown here is derived from an EMBL/GenBank/DDBJ whole genome shotgun (WGS) entry which is preliminary data.</text>
</comment>
<accession>A0ABW3NML4</accession>
<dbReference type="InterPro" id="IPR051693">
    <property type="entry name" value="UPF0046_metallophosphoest"/>
</dbReference>
<evidence type="ECO:0000313" key="2">
    <source>
        <dbReference type="EMBL" id="MFD1094244.1"/>
    </source>
</evidence>
<dbReference type="CDD" id="cd07379">
    <property type="entry name" value="MPP_239FB"/>
    <property type="match status" value="1"/>
</dbReference>
<protein>
    <submittedName>
        <fullName evidence="2">Metallophosphatase domain-containing protein</fullName>
    </submittedName>
</protein>
<dbReference type="PANTHER" id="PTHR12905:SF0">
    <property type="entry name" value="CALCINEURIN-LIKE PHOSPHOESTERASE DOMAIN-CONTAINING PROTEIN"/>
    <property type="match status" value="1"/>
</dbReference>
<proteinExistence type="predicted"/>